<feature type="domain" description="HTH hxlR-type" evidence="4">
    <location>
        <begin position="2"/>
        <end position="107"/>
    </location>
</feature>
<keyword evidence="2 5" id="KW-0238">DNA-binding</keyword>
<dbReference type="EMBL" id="FNJW01000008">
    <property type="protein sequence ID" value="SDQ28728.1"/>
    <property type="molecule type" value="Genomic_DNA"/>
</dbReference>
<dbReference type="SUPFAM" id="SSF46785">
    <property type="entry name" value="Winged helix' DNA-binding domain"/>
    <property type="match status" value="1"/>
</dbReference>
<evidence type="ECO:0000259" key="4">
    <source>
        <dbReference type="PROSITE" id="PS51118"/>
    </source>
</evidence>
<evidence type="ECO:0000313" key="6">
    <source>
        <dbReference type="Proteomes" id="UP000199481"/>
    </source>
</evidence>
<dbReference type="RefSeq" id="WP_089977007.1">
    <property type="nucleotide sequence ID" value="NZ_CP084916.1"/>
</dbReference>
<protein>
    <submittedName>
        <fullName evidence="5">DNA-binding transcriptional regulator, HxlR family</fullName>
    </submittedName>
</protein>
<evidence type="ECO:0000256" key="1">
    <source>
        <dbReference type="ARBA" id="ARBA00023015"/>
    </source>
</evidence>
<dbReference type="Pfam" id="PF01638">
    <property type="entry name" value="HxlR"/>
    <property type="match status" value="1"/>
</dbReference>
<dbReference type="PANTHER" id="PTHR33204:SF29">
    <property type="entry name" value="TRANSCRIPTIONAL REGULATOR"/>
    <property type="match status" value="1"/>
</dbReference>
<evidence type="ECO:0000313" key="5">
    <source>
        <dbReference type="EMBL" id="SDQ28728.1"/>
    </source>
</evidence>
<dbReference type="InterPro" id="IPR036390">
    <property type="entry name" value="WH_DNA-bd_sf"/>
</dbReference>
<dbReference type="PANTHER" id="PTHR33204">
    <property type="entry name" value="TRANSCRIPTIONAL REGULATOR, MARR FAMILY"/>
    <property type="match status" value="1"/>
</dbReference>
<dbReference type="AlphaFoldDB" id="A0A1H0ZMI8"/>
<dbReference type="PROSITE" id="PS51118">
    <property type="entry name" value="HTH_HXLR"/>
    <property type="match status" value="1"/>
</dbReference>
<reference evidence="6" key="1">
    <citation type="submission" date="2016-10" db="EMBL/GenBank/DDBJ databases">
        <authorList>
            <person name="Varghese N."/>
            <person name="Submissions S."/>
        </authorList>
    </citation>
    <scope>NUCLEOTIDE SEQUENCE [LARGE SCALE GENOMIC DNA]</scope>
    <source>
        <strain evidence="6">MPL-11</strain>
    </source>
</reference>
<gene>
    <name evidence="5" type="ORF">SAMN04487752_1614</name>
</gene>
<accession>A0A1H0ZMI8</accession>
<evidence type="ECO:0000256" key="2">
    <source>
        <dbReference type="ARBA" id="ARBA00023125"/>
    </source>
</evidence>
<dbReference type="Proteomes" id="UP000199481">
    <property type="component" value="Unassembled WGS sequence"/>
</dbReference>
<keyword evidence="1" id="KW-0805">Transcription regulation</keyword>
<evidence type="ECO:0000256" key="3">
    <source>
        <dbReference type="ARBA" id="ARBA00023163"/>
    </source>
</evidence>
<dbReference type="InterPro" id="IPR036388">
    <property type="entry name" value="WH-like_DNA-bd_sf"/>
</dbReference>
<keyword evidence="3" id="KW-0804">Transcription</keyword>
<keyword evidence="6" id="KW-1185">Reference proteome</keyword>
<sequence length="121" mass="14070">MKPTIVYGIGVEATIEVIGGKWKPIILCHLKHDTRRPSELKRLMPTITQKMLTQQLRELEDSGVIDRTVYEQVPPKVEYSLSTYGRSLEPVLELLCTWGEEHIDRRKTQFNENIILEHTEL</sequence>
<name>A0A1H0ZMI8_9LACT</name>
<dbReference type="InterPro" id="IPR002577">
    <property type="entry name" value="HTH_HxlR"/>
</dbReference>
<organism evidence="5 6">
    <name type="scientific">Carnobacterium viridans</name>
    <dbReference type="NCBI Taxonomy" id="174587"/>
    <lineage>
        <taxon>Bacteria</taxon>
        <taxon>Bacillati</taxon>
        <taxon>Bacillota</taxon>
        <taxon>Bacilli</taxon>
        <taxon>Lactobacillales</taxon>
        <taxon>Carnobacteriaceae</taxon>
        <taxon>Carnobacterium</taxon>
    </lineage>
</organism>
<dbReference type="GO" id="GO:0003677">
    <property type="term" value="F:DNA binding"/>
    <property type="evidence" value="ECO:0007669"/>
    <property type="project" value="UniProtKB-KW"/>
</dbReference>
<dbReference type="OrthoDB" id="9791143at2"/>
<proteinExistence type="predicted"/>
<dbReference type="Gene3D" id="1.10.10.10">
    <property type="entry name" value="Winged helix-like DNA-binding domain superfamily/Winged helix DNA-binding domain"/>
    <property type="match status" value="1"/>
</dbReference>